<dbReference type="GO" id="GO:0005829">
    <property type="term" value="C:cytosol"/>
    <property type="evidence" value="ECO:0007669"/>
    <property type="project" value="TreeGrafter"/>
</dbReference>
<evidence type="ECO:0000256" key="2">
    <source>
        <dbReference type="ARBA" id="ARBA00011974"/>
    </source>
</evidence>
<evidence type="ECO:0000256" key="4">
    <source>
        <dbReference type="ARBA" id="ARBA00022801"/>
    </source>
</evidence>
<dbReference type="AlphaFoldDB" id="A0A0I9UD60"/>
<accession>A0A0I9UD60</accession>
<sequence length="250" mass="26788">MTTGLICAIPQELAHLRRALCRVQSQRVAQVSFDIGELDGHRVVVAGGGIGKVNTALAATLLADRFGCHAIVFTGVAGGLDPKLRIGDVVIADRVIQHDAGLIESQRLGVYQAGHVPFINPTERLGYSVDLDLMGRVRHRLKDFAMPLLSRVAGGHSQPSRMAYGTILSGDQYLQCEVTRDSLQRELGGLAIEMEGGALAQVGESFGIPWLNIRCLSDLAGCDSRFDFAAFVDHVAVGSAAILRHLLPVL</sequence>
<keyword evidence="3" id="KW-0028">Amino-acid biosynthesis</keyword>
<dbReference type="GO" id="GO:0008930">
    <property type="term" value="F:methylthioadenosine nucleosidase activity"/>
    <property type="evidence" value="ECO:0007669"/>
    <property type="project" value="InterPro"/>
</dbReference>
<reference evidence="7 8" key="1">
    <citation type="submission" date="2015-05" db="EMBL/GenBank/DDBJ databases">
        <title>Genome sequence of Mycobacterium haemophilum.</title>
        <authorList>
            <person name="Greninger A.L."/>
            <person name="Cunningham G."/>
            <person name="Miller S."/>
        </authorList>
    </citation>
    <scope>NUCLEOTIDE SEQUENCE [LARGE SCALE GENOMIC DNA]</scope>
    <source>
        <strain evidence="8">UC1</strain>
    </source>
</reference>
<dbReference type="GO" id="GO:0019509">
    <property type="term" value="P:L-methionine salvage from methylthioadenosine"/>
    <property type="evidence" value="ECO:0007669"/>
    <property type="project" value="UniProtKB-UniPathway"/>
</dbReference>
<dbReference type="GO" id="GO:0008782">
    <property type="term" value="F:adenosylhomocysteine nucleosidase activity"/>
    <property type="evidence" value="ECO:0007669"/>
    <property type="project" value="UniProtKB-EC"/>
</dbReference>
<dbReference type="CDD" id="cd09008">
    <property type="entry name" value="MTAN"/>
    <property type="match status" value="1"/>
</dbReference>
<organism evidence="7 8">
    <name type="scientific">Mycobacterium haemophilum</name>
    <dbReference type="NCBI Taxonomy" id="29311"/>
    <lineage>
        <taxon>Bacteria</taxon>
        <taxon>Bacillati</taxon>
        <taxon>Actinomycetota</taxon>
        <taxon>Actinomycetes</taxon>
        <taxon>Mycobacteriales</taxon>
        <taxon>Mycobacteriaceae</taxon>
        <taxon>Mycobacterium</taxon>
    </lineage>
</organism>
<dbReference type="EMBL" id="LDPR01000001">
    <property type="protein sequence ID" value="KLO39105.1"/>
    <property type="molecule type" value="Genomic_DNA"/>
</dbReference>
<dbReference type="GO" id="GO:0019284">
    <property type="term" value="P:L-methionine salvage from S-adenosylmethionine"/>
    <property type="evidence" value="ECO:0007669"/>
    <property type="project" value="TreeGrafter"/>
</dbReference>
<evidence type="ECO:0000313" key="7">
    <source>
        <dbReference type="EMBL" id="KLO39105.1"/>
    </source>
</evidence>
<evidence type="ECO:0000256" key="5">
    <source>
        <dbReference type="ARBA" id="ARBA00023167"/>
    </source>
</evidence>
<feature type="domain" description="Nucleoside phosphorylase" evidence="6">
    <location>
        <begin position="3"/>
        <end position="247"/>
    </location>
</feature>
<dbReference type="PANTHER" id="PTHR46832">
    <property type="entry name" value="5'-METHYLTHIOADENOSINE/S-ADENOSYLHOMOCYSTEINE NUCLEOSIDASE"/>
    <property type="match status" value="1"/>
</dbReference>
<keyword evidence="8" id="KW-1185">Reference proteome</keyword>
<comment type="pathway">
    <text evidence="1">Amino-acid biosynthesis; L-methionine biosynthesis via salvage pathway; S-methyl-5-thio-alpha-D-ribose 1-phosphate from S-methyl-5'-thioadenosine (hydrolase route): step 1/2.</text>
</comment>
<dbReference type="STRING" id="1202450.B586_17250"/>
<proteinExistence type="predicted"/>
<evidence type="ECO:0000313" key="8">
    <source>
        <dbReference type="Proteomes" id="UP000036334"/>
    </source>
</evidence>
<dbReference type="InterPro" id="IPR035994">
    <property type="entry name" value="Nucleoside_phosphorylase_sf"/>
</dbReference>
<dbReference type="OrthoDB" id="44283at2"/>
<evidence type="ECO:0000259" key="6">
    <source>
        <dbReference type="Pfam" id="PF01048"/>
    </source>
</evidence>
<dbReference type="NCBIfam" id="NF004079">
    <property type="entry name" value="PRK05584.1"/>
    <property type="match status" value="1"/>
</dbReference>
<dbReference type="EC" id="3.2.2.9" evidence="2"/>
<keyword evidence="4" id="KW-0378">Hydrolase</keyword>
<dbReference type="PANTHER" id="PTHR46832:SF1">
    <property type="entry name" value="5'-METHYLTHIOADENOSINE_S-ADENOSYLHOMOCYSTEINE NUCLEOSIDASE"/>
    <property type="match status" value="1"/>
</dbReference>
<protein>
    <recommendedName>
        <fullName evidence="2">adenosylhomocysteine nucleosidase</fullName>
        <ecNumber evidence="2">3.2.2.9</ecNumber>
    </recommendedName>
</protein>
<dbReference type="InterPro" id="IPR000845">
    <property type="entry name" value="Nucleoside_phosphorylase_d"/>
</dbReference>
<dbReference type="UniPathway" id="UPA00904">
    <property type="reaction ID" value="UER00871"/>
</dbReference>
<name>A0A0I9UD60_9MYCO</name>
<dbReference type="InterPro" id="IPR010049">
    <property type="entry name" value="MTA_SAH_Nsdase"/>
</dbReference>
<dbReference type="SUPFAM" id="SSF53167">
    <property type="entry name" value="Purine and uridine phosphorylases"/>
    <property type="match status" value="1"/>
</dbReference>
<gene>
    <name evidence="7" type="ORF">ABH38_01785</name>
</gene>
<evidence type="ECO:0000256" key="1">
    <source>
        <dbReference type="ARBA" id="ARBA00004945"/>
    </source>
</evidence>
<comment type="caution">
    <text evidence="7">The sequence shown here is derived from an EMBL/GenBank/DDBJ whole genome shotgun (WGS) entry which is preliminary data.</text>
</comment>
<dbReference type="Proteomes" id="UP000036334">
    <property type="component" value="Unassembled WGS sequence"/>
</dbReference>
<dbReference type="GO" id="GO:0009164">
    <property type="term" value="P:nucleoside catabolic process"/>
    <property type="evidence" value="ECO:0007669"/>
    <property type="project" value="InterPro"/>
</dbReference>
<dbReference type="NCBIfam" id="TIGR01704">
    <property type="entry name" value="MTA_SAH-Nsdase"/>
    <property type="match status" value="1"/>
</dbReference>
<evidence type="ECO:0000256" key="3">
    <source>
        <dbReference type="ARBA" id="ARBA00022605"/>
    </source>
</evidence>
<dbReference type="PATRIC" id="fig|29311.18.peg.390"/>
<dbReference type="Pfam" id="PF01048">
    <property type="entry name" value="PNP_UDP_1"/>
    <property type="match status" value="1"/>
</dbReference>
<keyword evidence="5" id="KW-0486">Methionine biosynthesis</keyword>
<dbReference type="RefSeq" id="WP_047313299.1">
    <property type="nucleotide sequence ID" value="NZ_LDPQ01000001.1"/>
</dbReference>
<dbReference type="Gene3D" id="3.40.50.1580">
    <property type="entry name" value="Nucleoside phosphorylase domain"/>
    <property type="match status" value="1"/>
</dbReference>